<name>A0A9P0ZZ98_CUSEU</name>
<evidence type="ECO:0000313" key="2">
    <source>
        <dbReference type="Proteomes" id="UP001152484"/>
    </source>
</evidence>
<accession>A0A9P0ZZ98</accession>
<evidence type="ECO:0000313" key="1">
    <source>
        <dbReference type="EMBL" id="CAH9115950.1"/>
    </source>
</evidence>
<dbReference type="OrthoDB" id="1669105at2759"/>
<reference evidence="1" key="1">
    <citation type="submission" date="2022-07" db="EMBL/GenBank/DDBJ databases">
        <authorList>
            <person name="Macas J."/>
            <person name="Novak P."/>
            <person name="Neumann P."/>
        </authorList>
    </citation>
    <scope>NUCLEOTIDE SEQUENCE</scope>
</reference>
<organism evidence="1 2">
    <name type="scientific">Cuscuta europaea</name>
    <name type="common">European dodder</name>
    <dbReference type="NCBI Taxonomy" id="41803"/>
    <lineage>
        <taxon>Eukaryota</taxon>
        <taxon>Viridiplantae</taxon>
        <taxon>Streptophyta</taxon>
        <taxon>Embryophyta</taxon>
        <taxon>Tracheophyta</taxon>
        <taxon>Spermatophyta</taxon>
        <taxon>Magnoliopsida</taxon>
        <taxon>eudicotyledons</taxon>
        <taxon>Gunneridae</taxon>
        <taxon>Pentapetalae</taxon>
        <taxon>asterids</taxon>
        <taxon>lamiids</taxon>
        <taxon>Solanales</taxon>
        <taxon>Convolvulaceae</taxon>
        <taxon>Cuscuteae</taxon>
        <taxon>Cuscuta</taxon>
        <taxon>Cuscuta subgen. Cuscuta</taxon>
    </lineage>
</organism>
<comment type="caution">
    <text evidence="1">The sequence shown here is derived from an EMBL/GenBank/DDBJ whole genome shotgun (WGS) entry which is preliminary data.</text>
</comment>
<dbReference type="EMBL" id="CAMAPE010000070">
    <property type="protein sequence ID" value="CAH9115950.1"/>
    <property type="molecule type" value="Genomic_DNA"/>
</dbReference>
<dbReference type="AlphaFoldDB" id="A0A9P0ZZ98"/>
<keyword evidence="2" id="KW-1185">Reference proteome</keyword>
<gene>
    <name evidence="1" type="ORF">CEURO_LOCUS20953</name>
</gene>
<dbReference type="Proteomes" id="UP001152484">
    <property type="component" value="Unassembled WGS sequence"/>
</dbReference>
<protein>
    <submittedName>
        <fullName evidence="1">Uncharacterized protein</fullName>
    </submittedName>
</protein>
<sequence length="106" mass="11853">MTRNRPSLAMLKAEIPTARWSESVSVWRPIFDVAPALTGDAQDSGSQWCWPELVSQDLMASRLTHVVEVICIRGFKDEGFVQNFSSTGGHLHPHTRLVKAKAEHLI</sequence>
<proteinExistence type="predicted"/>